<dbReference type="GO" id="GO:0009717">
    <property type="term" value="P:isoflavonoid biosynthetic process"/>
    <property type="evidence" value="ECO:0007669"/>
    <property type="project" value="UniProtKB-ARBA"/>
</dbReference>
<dbReference type="InterPro" id="IPR001077">
    <property type="entry name" value="COMT_C"/>
</dbReference>
<evidence type="ECO:0000256" key="4">
    <source>
        <dbReference type="PIRSR" id="PIRSR005739-1"/>
    </source>
</evidence>
<accession>A0A6P4A3V4</accession>
<sequence length="356" mass="39606">MEAKEEEEAKAMQRGQADIWKYMFSFVDSMALRCAVELCIADIIHSHGGPITLSQIVSNIPDSTSPDINCLARIMRLLVRRNIFTAQHDQSDGGETLYGLTHSSKWILHDSDLTLAPMFVLETHPWLMSPWHCFSQCVKEGGIAFKKAHGREIWDFGSRNSEFNKLFNDGMECISRILMRTIVSEYKDGFNHVGSLVDVGGGTGATISEIVKSYPHIKGINFDLPHVTVTAPSYPGVSHVGGDMFQGVPSGDALFLKLIMHDWSDEDCVKILKNCKKAIPEKGGKIIVVEVVLEAQGDELLDEIGLAFDLHMIAHSSGGKERTEMEWKRILNEGGFPSYKIIKIPTLLSIIEAYPQ</sequence>
<dbReference type="Pfam" id="PF00891">
    <property type="entry name" value="Methyltransf_2"/>
    <property type="match status" value="1"/>
</dbReference>
<dbReference type="InterPro" id="IPR012967">
    <property type="entry name" value="COMT_dimerisation"/>
</dbReference>
<dbReference type="Gene3D" id="1.10.10.10">
    <property type="entry name" value="Winged helix-like DNA-binding domain superfamily/Winged helix DNA-binding domain"/>
    <property type="match status" value="1"/>
</dbReference>
<reference evidence="8" key="1">
    <citation type="submission" date="2025-08" db="UniProtKB">
        <authorList>
            <consortium name="RefSeq"/>
        </authorList>
    </citation>
    <scope>IDENTIFICATION</scope>
    <source>
        <tissue evidence="8">Seedling</tissue>
    </source>
</reference>
<dbReference type="GO" id="GO:0046983">
    <property type="term" value="F:protein dimerization activity"/>
    <property type="evidence" value="ECO:0007669"/>
    <property type="project" value="InterPro"/>
</dbReference>
<dbReference type="PANTHER" id="PTHR11746">
    <property type="entry name" value="O-METHYLTRANSFERASE"/>
    <property type="match status" value="1"/>
</dbReference>
<evidence type="ECO:0000259" key="5">
    <source>
        <dbReference type="Pfam" id="PF00891"/>
    </source>
</evidence>
<dbReference type="SUPFAM" id="SSF46785">
    <property type="entry name" value="Winged helix' DNA-binding domain"/>
    <property type="match status" value="1"/>
</dbReference>
<dbReference type="FunCoup" id="A0A6P4A3V4">
    <property type="interactions" value="534"/>
</dbReference>
<dbReference type="GeneID" id="107416547"/>
<keyword evidence="2" id="KW-0808">Transferase</keyword>
<dbReference type="GO" id="GO:0008171">
    <property type="term" value="F:O-methyltransferase activity"/>
    <property type="evidence" value="ECO:0007669"/>
    <property type="project" value="InterPro"/>
</dbReference>
<dbReference type="SUPFAM" id="SSF53335">
    <property type="entry name" value="S-adenosyl-L-methionine-dependent methyltransferases"/>
    <property type="match status" value="1"/>
</dbReference>
<evidence type="ECO:0000259" key="6">
    <source>
        <dbReference type="Pfam" id="PF08100"/>
    </source>
</evidence>
<evidence type="ECO:0000256" key="3">
    <source>
        <dbReference type="ARBA" id="ARBA00022691"/>
    </source>
</evidence>
<organism evidence="7 8">
    <name type="scientific">Ziziphus jujuba</name>
    <name type="common">Chinese jujube</name>
    <name type="synonym">Ziziphus sativa</name>
    <dbReference type="NCBI Taxonomy" id="326968"/>
    <lineage>
        <taxon>Eukaryota</taxon>
        <taxon>Viridiplantae</taxon>
        <taxon>Streptophyta</taxon>
        <taxon>Embryophyta</taxon>
        <taxon>Tracheophyta</taxon>
        <taxon>Spermatophyta</taxon>
        <taxon>Magnoliopsida</taxon>
        <taxon>eudicotyledons</taxon>
        <taxon>Gunneridae</taxon>
        <taxon>Pentapetalae</taxon>
        <taxon>rosids</taxon>
        <taxon>fabids</taxon>
        <taxon>Rosales</taxon>
        <taxon>Rhamnaceae</taxon>
        <taxon>Paliureae</taxon>
        <taxon>Ziziphus</taxon>
    </lineage>
</organism>
<evidence type="ECO:0000256" key="1">
    <source>
        <dbReference type="ARBA" id="ARBA00022603"/>
    </source>
</evidence>
<evidence type="ECO:0000256" key="2">
    <source>
        <dbReference type="ARBA" id="ARBA00022679"/>
    </source>
</evidence>
<dbReference type="GO" id="GO:0032259">
    <property type="term" value="P:methylation"/>
    <property type="evidence" value="ECO:0007669"/>
    <property type="project" value="UniProtKB-KW"/>
</dbReference>
<dbReference type="InterPro" id="IPR016461">
    <property type="entry name" value="COMT-like"/>
</dbReference>
<dbReference type="Proteomes" id="UP001652623">
    <property type="component" value="Chromosome 4"/>
</dbReference>
<dbReference type="PROSITE" id="PS51683">
    <property type="entry name" value="SAM_OMT_II"/>
    <property type="match status" value="1"/>
</dbReference>
<evidence type="ECO:0000313" key="7">
    <source>
        <dbReference type="Proteomes" id="UP001652623"/>
    </source>
</evidence>
<dbReference type="InterPro" id="IPR029063">
    <property type="entry name" value="SAM-dependent_MTases_sf"/>
</dbReference>
<dbReference type="InterPro" id="IPR036390">
    <property type="entry name" value="WH_DNA-bd_sf"/>
</dbReference>
<evidence type="ECO:0000313" key="8">
    <source>
        <dbReference type="RefSeq" id="XP_015880537.2"/>
    </source>
</evidence>
<dbReference type="Pfam" id="PF08100">
    <property type="entry name" value="Dimerisation"/>
    <property type="match status" value="1"/>
</dbReference>
<proteinExistence type="predicted"/>
<protein>
    <submittedName>
        <fullName evidence="8">Xanthohumol 4-O-methyltransferase-like</fullName>
    </submittedName>
</protein>
<dbReference type="AlphaFoldDB" id="A0A6P4A3V4"/>
<dbReference type="Gene3D" id="3.40.50.150">
    <property type="entry name" value="Vaccinia Virus protein VP39"/>
    <property type="match status" value="1"/>
</dbReference>
<dbReference type="PIRSF" id="PIRSF005739">
    <property type="entry name" value="O-mtase"/>
    <property type="match status" value="1"/>
</dbReference>
<keyword evidence="7" id="KW-1185">Reference proteome</keyword>
<dbReference type="RefSeq" id="XP_015880537.2">
    <property type="nucleotide sequence ID" value="XM_016025051.4"/>
</dbReference>
<dbReference type="GO" id="GO:0008757">
    <property type="term" value="F:S-adenosylmethionine-dependent methyltransferase activity"/>
    <property type="evidence" value="ECO:0007669"/>
    <property type="project" value="UniProtKB-ARBA"/>
</dbReference>
<dbReference type="InParanoid" id="A0A6P4A3V4"/>
<feature type="domain" description="O-methyltransferase dimerisation" evidence="6">
    <location>
        <begin position="20"/>
        <end position="109"/>
    </location>
</feature>
<name>A0A6P4A3V4_ZIZJJ</name>
<feature type="active site" description="Proton acceptor" evidence="4">
    <location>
        <position position="261"/>
    </location>
</feature>
<gene>
    <name evidence="8" type="primary">LOC107416547</name>
</gene>
<keyword evidence="3" id="KW-0949">S-adenosyl-L-methionine</keyword>
<dbReference type="InterPro" id="IPR036388">
    <property type="entry name" value="WH-like_DNA-bd_sf"/>
</dbReference>
<feature type="domain" description="O-methyltransferase C-terminal" evidence="5">
    <location>
        <begin position="131"/>
        <end position="336"/>
    </location>
</feature>
<keyword evidence="1" id="KW-0489">Methyltransferase</keyword>
<dbReference type="KEGG" id="zju:107416547"/>